<evidence type="ECO:0000313" key="2">
    <source>
        <dbReference type="Proteomes" id="UP000009342"/>
    </source>
</evidence>
<dbReference type="EMBL" id="CAKZ01000115">
    <property type="protein sequence ID" value="CCJ81803.1"/>
    <property type="molecule type" value="Genomic_DNA"/>
</dbReference>
<dbReference type="Proteomes" id="UP000009342">
    <property type="component" value="Unassembled WGS sequence"/>
</dbReference>
<protein>
    <submittedName>
        <fullName evidence="1">Uncharacterized protein</fullName>
    </submittedName>
</protein>
<gene>
    <name evidence="1" type="ORF">BN134_2561</name>
</gene>
<name>A0ABP1WBH1_9ENTR</name>
<comment type="caution">
    <text evidence="1">The sequence shown here is derived from an EMBL/GenBank/DDBJ whole genome shotgun (WGS) entry which is preliminary data.</text>
</comment>
<reference evidence="2" key="1">
    <citation type="journal article" date="2012" name="PLoS ONE">
        <title>Comparative analysis of genome sequences covering the seven cronobacter species.</title>
        <authorList>
            <person name="Joseph S."/>
            <person name="Desai P."/>
            <person name="Ji Y."/>
            <person name="Cummings C.A."/>
            <person name="Shih R."/>
            <person name="Degoricija L."/>
            <person name="Rico A."/>
            <person name="Brzoska P."/>
            <person name="Hamby S.E."/>
            <person name="Masood N."/>
            <person name="Hariri S."/>
            <person name="Sonbol H."/>
            <person name="Chuzhanova N."/>
            <person name="McClelland M."/>
            <person name="Furtado M.R."/>
            <person name="Forsythe S.J."/>
        </authorList>
    </citation>
    <scope>NUCLEOTIDE SEQUENCE [LARGE SCALE GENOMIC DNA]</scope>
    <source>
        <strain evidence="2">1210</strain>
    </source>
</reference>
<accession>A0ABP1WBH1</accession>
<organism evidence="1 2">
    <name type="scientific">Cronobacter dublinensis 1210</name>
    <dbReference type="NCBI Taxonomy" id="1208656"/>
    <lineage>
        <taxon>Bacteria</taxon>
        <taxon>Pseudomonadati</taxon>
        <taxon>Pseudomonadota</taxon>
        <taxon>Gammaproteobacteria</taxon>
        <taxon>Enterobacterales</taxon>
        <taxon>Enterobacteriaceae</taxon>
        <taxon>Cronobacter</taxon>
    </lineage>
</organism>
<proteinExistence type="predicted"/>
<evidence type="ECO:0000313" key="1">
    <source>
        <dbReference type="EMBL" id="CCJ81803.1"/>
    </source>
</evidence>
<sequence>MLSPEPTPGATLTLRRNGTAGLSQQLQAKRLFLREYIVSEGE</sequence>
<keyword evidence="2" id="KW-1185">Reference proteome</keyword>